<dbReference type="InterPro" id="IPR050578">
    <property type="entry name" value="MARVEL-CKLF_proteins"/>
</dbReference>
<feature type="transmembrane region" description="Helical" evidence="6">
    <location>
        <begin position="48"/>
        <end position="73"/>
    </location>
</feature>
<comment type="caution">
    <text evidence="8">The sequence shown here is derived from an EMBL/GenBank/DDBJ whole genome shotgun (WGS) entry which is preliminary data.</text>
</comment>
<keyword evidence="2 5" id="KW-0812">Transmembrane</keyword>
<keyword evidence="9" id="KW-1185">Reference proteome</keyword>
<dbReference type="PROSITE" id="PS51225">
    <property type="entry name" value="MARVEL"/>
    <property type="match status" value="1"/>
</dbReference>
<keyword evidence="3 6" id="KW-1133">Transmembrane helix</keyword>
<dbReference type="PANTHER" id="PTHR22776">
    <property type="entry name" value="MARVEL-CONTAINING POTENTIAL LIPID RAFT-ASSOCIATED PROTEIN"/>
    <property type="match status" value="1"/>
</dbReference>
<gene>
    <name evidence="8" type="ORF">ACAOBT_LOCUS7509</name>
</gene>
<dbReference type="EMBL" id="CAKOFQ010006747">
    <property type="protein sequence ID" value="CAH1967714.1"/>
    <property type="molecule type" value="Genomic_DNA"/>
</dbReference>
<evidence type="ECO:0000313" key="8">
    <source>
        <dbReference type="EMBL" id="CAH1967714.1"/>
    </source>
</evidence>
<evidence type="ECO:0000256" key="6">
    <source>
        <dbReference type="SAM" id="Phobius"/>
    </source>
</evidence>
<dbReference type="InterPro" id="IPR008253">
    <property type="entry name" value="Marvel"/>
</dbReference>
<accession>A0A9P0K6U0</accession>
<feature type="domain" description="MARVEL" evidence="7">
    <location>
        <begin position="1"/>
        <end position="113"/>
    </location>
</feature>
<dbReference type="Pfam" id="PF01284">
    <property type="entry name" value="MARVEL"/>
    <property type="match status" value="1"/>
</dbReference>
<dbReference type="AlphaFoldDB" id="A0A9P0K6U0"/>
<evidence type="ECO:0000256" key="2">
    <source>
        <dbReference type="ARBA" id="ARBA00022692"/>
    </source>
</evidence>
<dbReference type="PANTHER" id="PTHR22776:SF97">
    <property type="entry name" value="RE01453P"/>
    <property type="match status" value="1"/>
</dbReference>
<comment type="subcellular location">
    <subcellularLocation>
        <location evidence="1">Membrane</location>
        <topology evidence="1">Multi-pass membrane protein</topology>
    </subcellularLocation>
</comment>
<protein>
    <recommendedName>
        <fullName evidence="7">MARVEL domain-containing protein</fullName>
    </recommendedName>
</protein>
<sequence length="119" mass="13182">MSLASPAYYGGTHFFLFVATTSFIGTMIWIFIYLLGIREALHAVPINWILTELVNTGICTAFYIIAFIIQLIVGATVHHAYSHRGAYIAAGVFGMINAGVYGFATYLLHLEWKSSRTTN</sequence>
<evidence type="ECO:0000256" key="5">
    <source>
        <dbReference type="PROSITE-ProRule" id="PRU00581"/>
    </source>
</evidence>
<dbReference type="GO" id="GO:0016020">
    <property type="term" value="C:membrane"/>
    <property type="evidence" value="ECO:0007669"/>
    <property type="project" value="UniProtKB-SubCell"/>
</dbReference>
<reference evidence="8" key="1">
    <citation type="submission" date="2022-03" db="EMBL/GenBank/DDBJ databases">
        <authorList>
            <person name="Sayadi A."/>
        </authorList>
    </citation>
    <scope>NUCLEOTIDE SEQUENCE</scope>
</reference>
<feature type="transmembrane region" description="Helical" evidence="6">
    <location>
        <begin position="12"/>
        <end position="36"/>
    </location>
</feature>
<dbReference type="OrthoDB" id="6258237at2759"/>
<organism evidence="8 9">
    <name type="scientific">Acanthoscelides obtectus</name>
    <name type="common">Bean weevil</name>
    <name type="synonym">Bruchus obtectus</name>
    <dbReference type="NCBI Taxonomy" id="200917"/>
    <lineage>
        <taxon>Eukaryota</taxon>
        <taxon>Metazoa</taxon>
        <taxon>Ecdysozoa</taxon>
        <taxon>Arthropoda</taxon>
        <taxon>Hexapoda</taxon>
        <taxon>Insecta</taxon>
        <taxon>Pterygota</taxon>
        <taxon>Neoptera</taxon>
        <taxon>Endopterygota</taxon>
        <taxon>Coleoptera</taxon>
        <taxon>Polyphaga</taxon>
        <taxon>Cucujiformia</taxon>
        <taxon>Chrysomeloidea</taxon>
        <taxon>Chrysomelidae</taxon>
        <taxon>Bruchinae</taxon>
        <taxon>Bruchini</taxon>
        <taxon>Acanthoscelides</taxon>
    </lineage>
</organism>
<evidence type="ECO:0000256" key="3">
    <source>
        <dbReference type="ARBA" id="ARBA00022989"/>
    </source>
</evidence>
<evidence type="ECO:0000259" key="7">
    <source>
        <dbReference type="PROSITE" id="PS51225"/>
    </source>
</evidence>
<keyword evidence="4 5" id="KW-0472">Membrane</keyword>
<dbReference type="Proteomes" id="UP001152888">
    <property type="component" value="Unassembled WGS sequence"/>
</dbReference>
<proteinExistence type="predicted"/>
<evidence type="ECO:0000256" key="1">
    <source>
        <dbReference type="ARBA" id="ARBA00004141"/>
    </source>
</evidence>
<name>A0A9P0K6U0_ACAOB</name>
<evidence type="ECO:0000256" key="4">
    <source>
        <dbReference type="ARBA" id="ARBA00023136"/>
    </source>
</evidence>
<evidence type="ECO:0000313" key="9">
    <source>
        <dbReference type="Proteomes" id="UP001152888"/>
    </source>
</evidence>
<feature type="transmembrane region" description="Helical" evidence="6">
    <location>
        <begin position="85"/>
        <end position="108"/>
    </location>
</feature>